<dbReference type="GO" id="GO:0010436">
    <property type="term" value="F:carotenoid dioxygenase activity"/>
    <property type="evidence" value="ECO:0007669"/>
    <property type="project" value="TreeGrafter"/>
</dbReference>
<dbReference type="Pfam" id="PF03055">
    <property type="entry name" value="RPE65"/>
    <property type="match status" value="1"/>
</dbReference>
<comment type="similarity">
    <text evidence="2">Belongs to the carotenoid oxygenase family.</text>
</comment>
<sequence length="218" mass="23995">MFFISAPHSLTLSPVLGPVDMASSVFAASGSVIFGSNLTHSKNTGRAEDVFPFKKSVFTANQSKRDVTVTNVAIRPPATMPITEISEKENKLAAWTSVRQEKWEGELDVEGEIPLWLNGTYLRNDPGQWHIGDHTFGHLFDGYATEFNNGRSRGAHRQYKEAMKNKKLCYREFSEDPKPENFLSFVGGLASLFSGASLTDNANTCVMLLGDGLVVCIT</sequence>
<comment type="caution">
    <text evidence="7">The sequence shown here is derived from an EMBL/GenBank/DDBJ whole genome shotgun (WGS) entry which is preliminary data.</text>
</comment>
<dbReference type="PANTHER" id="PTHR10543:SF24">
    <property type="entry name" value="CAROTENOID ISOMEROOXYGENASE"/>
    <property type="match status" value="1"/>
</dbReference>
<keyword evidence="4 7" id="KW-0223">Dioxygenase</keyword>
<proteinExistence type="inferred from homology"/>
<keyword evidence="3" id="KW-0479">Metal-binding</keyword>
<dbReference type="InterPro" id="IPR004294">
    <property type="entry name" value="Carotenoid_Oase"/>
</dbReference>
<keyword evidence="5" id="KW-0560">Oxidoreductase</keyword>
<protein>
    <submittedName>
        <fullName evidence="7">Carotenoid cleavage dioxygenase 8 protein</fullName>
    </submittedName>
</protein>
<evidence type="ECO:0000256" key="5">
    <source>
        <dbReference type="ARBA" id="ARBA00023002"/>
    </source>
</evidence>
<evidence type="ECO:0000256" key="3">
    <source>
        <dbReference type="ARBA" id="ARBA00022723"/>
    </source>
</evidence>
<dbReference type="OrthoDB" id="407010at2759"/>
<evidence type="ECO:0000313" key="8">
    <source>
        <dbReference type="Proteomes" id="UP000554482"/>
    </source>
</evidence>
<name>A0A7J6WXF4_THATH</name>
<evidence type="ECO:0000256" key="4">
    <source>
        <dbReference type="ARBA" id="ARBA00022964"/>
    </source>
</evidence>
<dbReference type="AlphaFoldDB" id="A0A7J6WXF4"/>
<gene>
    <name evidence="7" type="ORF">FRX31_008305</name>
</gene>
<comment type="cofactor">
    <cofactor evidence="1">
        <name>Fe(2+)</name>
        <dbReference type="ChEBI" id="CHEBI:29033"/>
    </cofactor>
</comment>
<keyword evidence="8" id="KW-1185">Reference proteome</keyword>
<dbReference type="EMBL" id="JABWDY010008579">
    <property type="protein sequence ID" value="KAF5202114.1"/>
    <property type="molecule type" value="Genomic_DNA"/>
</dbReference>
<dbReference type="GO" id="GO:0009507">
    <property type="term" value="C:chloroplast"/>
    <property type="evidence" value="ECO:0007669"/>
    <property type="project" value="TreeGrafter"/>
</dbReference>
<evidence type="ECO:0000313" key="7">
    <source>
        <dbReference type="EMBL" id="KAF5202114.1"/>
    </source>
</evidence>
<evidence type="ECO:0000256" key="1">
    <source>
        <dbReference type="ARBA" id="ARBA00001954"/>
    </source>
</evidence>
<accession>A0A7J6WXF4</accession>
<evidence type="ECO:0000256" key="2">
    <source>
        <dbReference type="ARBA" id="ARBA00006787"/>
    </source>
</evidence>
<dbReference type="GO" id="GO:0016121">
    <property type="term" value="P:carotene catabolic process"/>
    <property type="evidence" value="ECO:0007669"/>
    <property type="project" value="TreeGrafter"/>
</dbReference>
<dbReference type="GO" id="GO:0046872">
    <property type="term" value="F:metal ion binding"/>
    <property type="evidence" value="ECO:0007669"/>
    <property type="project" value="UniProtKB-KW"/>
</dbReference>
<keyword evidence="6" id="KW-0408">Iron</keyword>
<organism evidence="7 8">
    <name type="scientific">Thalictrum thalictroides</name>
    <name type="common">Rue-anemone</name>
    <name type="synonym">Anemone thalictroides</name>
    <dbReference type="NCBI Taxonomy" id="46969"/>
    <lineage>
        <taxon>Eukaryota</taxon>
        <taxon>Viridiplantae</taxon>
        <taxon>Streptophyta</taxon>
        <taxon>Embryophyta</taxon>
        <taxon>Tracheophyta</taxon>
        <taxon>Spermatophyta</taxon>
        <taxon>Magnoliopsida</taxon>
        <taxon>Ranunculales</taxon>
        <taxon>Ranunculaceae</taxon>
        <taxon>Thalictroideae</taxon>
        <taxon>Thalictrum</taxon>
    </lineage>
</organism>
<dbReference type="Proteomes" id="UP000554482">
    <property type="component" value="Unassembled WGS sequence"/>
</dbReference>
<evidence type="ECO:0000256" key="6">
    <source>
        <dbReference type="ARBA" id="ARBA00023004"/>
    </source>
</evidence>
<reference evidence="7 8" key="1">
    <citation type="submission" date="2020-06" db="EMBL/GenBank/DDBJ databases">
        <title>Transcriptomic and genomic resources for Thalictrum thalictroides and T. hernandezii: Facilitating candidate gene discovery in an emerging model plant lineage.</title>
        <authorList>
            <person name="Arias T."/>
            <person name="Riano-Pachon D.M."/>
            <person name="Di Stilio V.S."/>
        </authorList>
    </citation>
    <scope>NUCLEOTIDE SEQUENCE [LARGE SCALE GENOMIC DNA]</scope>
    <source>
        <strain evidence="8">cv. WT478/WT964</strain>
        <tissue evidence="7">Leaves</tissue>
    </source>
</reference>
<dbReference type="PANTHER" id="PTHR10543">
    <property type="entry name" value="BETA-CAROTENE DIOXYGENASE"/>
    <property type="match status" value="1"/>
</dbReference>